<keyword evidence="2" id="KW-0812">Transmembrane</keyword>
<evidence type="ECO:0008006" key="5">
    <source>
        <dbReference type="Google" id="ProtNLM"/>
    </source>
</evidence>
<dbReference type="RefSeq" id="WP_343954397.1">
    <property type="nucleotide sequence ID" value="NZ_BAAAHQ010000046.1"/>
</dbReference>
<reference evidence="3 4" key="1">
    <citation type="journal article" date="2019" name="Int. J. Syst. Evol. Microbiol.">
        <title>The Global Catalogue of Microorganisms (GCM) 10K type strain sequencing project: providing services to taxonomists for standard genome sequencing and annotation.</title>
        <authorList>
            <consortium name="The Broad Institute Genomics Platform"/>
            <consortium name="The Broad Institute Genome Sequencing Center for Infectious Disease"/>
            <person name="Wu L."/>
            <person name="Ma J."/>
        </authorList>
    </citation>
    <scope>NUCLEOTIDE SEQUENCE [LARGE SCALE GENOMIC DNA]</scope>
    <source>
        <strain evidence="3 4">JCM 11136</strain>
    </source>
</reference>
<evidence type="ECO:0000313" key="3">
    <source>
        <dbReference type="EMBL" id="GAA0949819.1"/>
    </source>
</evidence>
<feature type="region of interest" description="Disordered" evidence="1">
    <location>
        <begin position="30"/>
        <end position="56"/>
    </location>
</feature>
<evidence type="ECO:0000256" key="1">
    <source>
        <dbReference type="SAM" id="MobiDB-lite"/>
    </source>
</evidence>
<dbReference type="Proteomes" id="UP001501578">
    <property type="component" value="Unassembled WGS sequence"/>
</dbReference>
<proteinExistence type="predicted"/>
<accession>A0ABN1QZS2</accession>
<protein>
    <recommendedName>
        <fullName evidence="5">Integral membrane protein</fullName>
    </recommendedName>
</protein>
<comment type="caution">
    <text evidence="3">The sequence shown here is derived from an EMBL/GenBank/DDBJ whole genome shotgun (WGS) entry which is preliminary data.</text>
</comment>
<dbReference type="EMBL" id="BAAAHQ010000046">
    <property type="protein sequence ID" value="GAA0949819.1"/>
    <property type="molecule type" value="Genomic_DNA"/>
</dbReference>
<keyword evidence="2" id="KW-1133">Transmembrane helix</keyword>
<evidence type="ECO:0000256" key="2">
    <source>
        <dbReference type="SAM" id="Phobius"/>
    </source>
</evidence>
<name>A0ABN1QZS2_9ACTN</name>
<organism evidence="3 4">
    <name type="scientific">Nonomuraea longicatena</name>
    <dbReference type="NCBI Taxonomy" id="83682"/>
    <lineage>
        <taxon>Bacteria</taxon>
        <taxon>Bacillati</taxon>
        <taxon>Actinomycetota</taxon>
        <taxon>Actinomycetes</taxon>
        <taxon>Streptosporangiales</taxon>
        <taxon>Streptosporangiaceae</taxon>
        <taxon>Nonomuraea</taxon>
    </lineage>
</organism>
<feature type="transmembrane region" description="Helical" evidence="2">
    <location>
        <begin position="9"/>
        <end position="28"/>
    </location>
</feature>
<gene>
    <name evidence="3" type="ORF">GCM10009560_68460</name>
</gene>
<evidence type="ECO:0000313" key="4">
    <source>
        <dbReference type="Proteomes" id="UP001501578"/>
    </source>
</evidence>
<sequence length="207" mass="22128">MPQPVDRRGLVFAVVVAVVAAIGLWAIMGPDSEEEPPPPPRAGADTAAPPVSRPLATASDGPFDVYAYLPMDRRQLAAAADLAVRFTVAYGTFRYDEEPSAYAERVKVFATGELADFLTKSLTSPVTVQQNREERTVATATAVMKEIRQVAKTSVVFVVTSTQKLDGADGAKEKTEDLAVTLTPVGDDWRVFDVQQAAEGQDGDAEG</sequence>
<keyword evidence="2" id="KW-0472">Membrane</keyword>
<keyword evidence="4" id="KW-1185">Reference proteome</keyword>